<evidence type="ECO:0000256" key="2">
    <source>
        <dbReference type="ARBA" id="ARBA00022803"/>
    </source>
</evidence>
<dbReference type="PANTHER" id="PTHR45641">
    <property type="entry name" value="TETRATRICOPEPTIDE REPEAT PROTEIN (AFU_ORTHOLOGUE AFUA_6G03870)"/>
    <property type="match status" value="1"/>
</dbReference>
<dbReference type="Pfam" id="PF14516">
    <property type="entry name" value="AAA_35"/>
    <property type="match status" value="1"/>
</dbReference>
<feature type="repeat" description="TPR" evidence="3">
    <location>
        <begin position="540"/>
        <end position="573"/>
    </location>
</feature>
<feature type="repeat" description="TPR" evidence="3">
    <location>
        <begin position="732"/>
        <end position="765"/>
    </location>
</feature>
<accession>A0A251X4D7</accession>
<keyword evidence="2 3" id="KW-0802">TPR repeat</keyword>
<keyword evidence="5" id="KW-0812">Transmembrane</keyword>
<evidence type="ECO:0000313" key="6">
    <source>
        <dbReference type="EMBL" id="OUD12311.1"/>
    </source>
</evidence>
<dbReference type="SUPFAM" id="SSF52540">
    <property type="entry name" value="P-loop containing nucleoside triphosphate hydrolases"/>
    <property type="match status" value="1"/>
</dbReference>
<dbReference type="OrthoDB" id="6395529at2"/>
<dbReference type="InterPro" id="IPR027417">
    <property type="entry name" value="P-loop_NTPase"/>
</dbReference>
<reference evidence="6 7" key="1">
    <citation type="submission" date="2016-12" db="EMBL/GenBank/DDBJ databases">
        <title>Thioflexothrix psekupsii D3 genome sequencing and assembly.</title>
        <authorList>
            <person name="Fomenkov A."/>
            <person name="Vincze T."/>
            <person name="Grabovich M."/>
            <person name="Anton B.P."/>
            <person name="Dubinina G."/>
            <person name="Orlova M."/>
            <person name="Belousova E."/>
            <person name="Roberts R.J."/>
        </authorList>
    </citation>
    <scope>NUCLEOTIDE SEQUENCE [LARGE SCALE GENOMIC DNA]</scope>
    <source>
        <strain evidence="6">D3</strain>
    </source>
</reference>
<feature type="repeat" description="TPR" evidence="3">
    <location>
        <begin position="588"/>
        <end position="621"/>
    </location>
</feature>
<keyword evidence="5" id="KW-0472">Membrane</keyword>
<keyword evidence="1" id="KW-0677">Repeat</keyword>
<dbReference type="InterPro" id="IPR019734">
    <property type="entry name" value="TPR_rpt"/>
</dbReference>
<dbReference type="Pfam" id="PF13176">
    <property type="entry name" value="TPR_7"/>
    <property type="match status" value="1"/>
</dbReference>
<dbReference type="PROSITE" id="PS50005">
    <property type="entry name" value="TPR"/>
    <property type="match status" value="4"/>
</dbReference>
<keyword evidence="7" id="KW-1185">Reference proteome</keyword>
<dbReference type="Gene3D" id="1.25.40.10">
    <property type="entry name" value="Tetratricopeptide repeat domain"/>
    <property type="match status" value="2"/>
</dbReference>
<evidence type="ECO:0000256" key="4">
    <source>
        <dbReference type="SAM" id="Coils"/>
    </source>
</evidence>
<gene>
    <name evidence="6" type="ORF">TPSD3_14440</name>
</gene>
<evidence type="ECO:0000256" key="5">
    <source>
        <dbReference type="SAM" id="Phobius"/>
    </source>
</evidence>
<dbReference type="AlphaFoldDB" id="A0A251X4D7"/>
<sequence length="796" mass="90234">MTETFHYSASGGTLAADNPSYIERQADTDLFQALKNAEYCYVLNSRQMGKSSLIVRVAQRLREENIQVAVIELTKLGSSNTSAEKWYRSLLDVLGKSLGKRAELVECWKNNPDFDPLYRWMLAVQTVVKASDDYFVIGFDEIDSVRTLPFSMDEFFAAIRSCFNDRVQDTDLQRLTFCLIGVVTPSELIRDTRMTPFNIGKRIDLQDFSLEEMQPLMQGLEREPILAQKLLQRIAYWTNGQPYLTQKLCQAVADDKTIVNAKGIDRLCEELFFSSRSRDSETNLQHVRTQLLAKEQDHAAILDLYRQVWRRKRLKDDDTNPIISVLRLAGLVRVLENYLWVRNRIYFRVFDKKWIIANLPDAEKQRQKAAQRRGFLQAAGIAAVILSVVGGLAIWGWTAEQEAVKQKELAVAAREVAVKNEQLAEEQRNIALEQKEIALKAINTLTYQLVDGLENIPRTQPIVEKTLQGNVALLERIYALDPNTPKALREKAINLDRTGDMWLKFGKIDKALAAHQESFEIRERLAASNPTDAKAQRDLSVGYDKIGDVQLRLGNANDALRAYQQSLEIRERLAELDPTDAQAQRDLSISYNKIGDVQLRLGNANDALRAYQQGLEVAERLAASDPTDAQAQRDLSISHERIGDVQLRLGNANDALRAYQQSLEIRERLAASDPTDAQAQRDLSVSYEKIGNVQLRLGNANDALRAYQQMYDILKRLAASDPTDAQAQRDLMISHYKLAQIYVANEDWKEALARYQQALSITEKLVAQSSGDVQVQTELEALKSEIADVQERLKNP</sequence>
<dbReference type="SUPFAM" id="SSF48452">
    <property type="entry name" value="TPR-like"/>
    <property type="match status" value="1"/>
</dbReference>
<dbReference type="Proteomes" id="UP000194798">
    <property type="component" value="Unassembled WGS sequence"/>
</dbReference>
<dbReference type="InterPro" id="IPR011990">
    <property type="entry name" value="TPR-like_helical_dom_sf"/>
</dbReference>
<dbReference type="EMBL" id="MSLT01000023">
    <property type="protein sequence ID" value="OUD12311.1"/>
    <property type="molecule type" value="Genomic_DNA"/>
</dbReference>
<keyword evidence="4" id="KW-0175">Coiled coil</keyword>
<evidence type="ECO:0000313" key="7">
    <source>
        <dbReference type="Proteomes" id="UP000194798"/>
    </source>
</evidence>
<name>A0A251X4D7_9GAMM</name>
<feature type="transmembrane region" description="Helical" evidence="5">
    <location>
        <begin position="374"/>
        <end position="397"/>
    </location>
</feature>
<feature type="repeat" description="TPR" evidence="3">
    <location>
        <begin position="636"/>
        <end position="669"/>
    </location>
</feature>
<evidence type="ECO:0000256" key="1">
    <source>
        <dbReference type="ARBA" id="ARBA00022737"/>
    </source>
</evidence>
<feature type="coiled-coil region" evidence="4">
    <location>
        <begin position="745"/>
        <end position="792"/>
    </location>
</feature>
<comment type="caution">
    <text evidence="6">The sequence shown here is derived from an EMBL/GenBank/DDBJ whole genome shotgun (WGS) entry which is preliminary data.</text>
</comment>
<keyword evidence="5" id="KW-1133">Transmembrane helix</keyword>
<protein>
    <submittedName>
        <fullName evidence="6">Uncharacterized protein</fullName>
    </submittedName>
</protein>
<organism evidence="6 7">
    <name type="scientific">Thioflexithrix psekupsensis</name>
    <dbReference type="NCBI Taxonomy" id="1570016"/>
    <lineage>
        <taxon>Bacteria</taxon>
        <taxon>Pseudomonadati</taxon>
        <taxon>Pseudomonadota</taxon>
        <taxon>Gammaproteobacteria</taxon>
        <taxon>Thiotrichales</taxon>
        <taxon>Thioflexithrix</taxon>
    </lineage>
</organism>
<evidence type="ECO:0000256" key="3">
    <source>
        <dbReference type="PROSITE-ProRule" id="PRU00339"/>
    </source>
</evidence>
<dbReference type="SMART" id="SM00028">
    <property type="entry name" value="TPR"/>
    <property type="match status" value="6"/>
</dbReference>
<feature type="coiled-coil region" evidence="4">
    <location>
        <begin position="409"/>
        <end position="436"/>
    </location>
</feature>
<dbReference type="PANTHER" id="PTHR45641:SF19">
    <property type="entry name" value="NEPHROCYSTIN-3"/>
    <property type="match status" value="1"/>
</dbReference>
<dbReference type="RefSeq" id="WP_086489259.1">
    <property type="nucleotide sequence ID" value="NZ_MSLT01000023.1"/>
</dbReference>
<dbReference type="Gene3D" id="3.40.50.300">
    <property type="entry name" value="P-loop containing nucleotide triphosphate hydrolases"/>
    <property type="match status" value="1"/>
</dbReference>
<proteinExistence type="predicted"/>